<dbReference type="GO" id="GO:0008757">
    <property type="term" value="F:S-adenosylmethionine-dependent methyltransferase activity"/>
    <property type="evidence" value="ECO:0007669"/>
    <property type="project" value="InterPro"/>
</dbReference>
<accession>A0A844ZG56</accession>
<dbReference type="RefSeq" id="WP_160683671.1">
    <property type="nucleotide sequence ID" value="NZ_WTYW01000003.1"/>
</dbReference>
<comment type="caution">
    <text evidence="2">The sequence shown here is derived from an EMBL/GenBank/DDBJ whole genome shotgun (WGS) entry which is preliminary data.</text>
</comment>
<reference evidence="2 3" key="1">
    <citation type="submission" date="2019-12" db="EMBL/GenBank/DDBJ databases">
        <title>Genomic-based taxomic classification of the family Erythrobacteraceae.</title>
        <authorList>
            <person name="Xu L."/>
        </authorList>
    </citation>
    <scope>NUCLEOTIDE SEQUENCE [LARGE SCALE GENOMIC DNA]</scope>
    <source>
        <strain evidence="2 3">MCCC 1A09962</strain>
    </source>
</reference>
<evidence type="ECO:0000259" key="1">
    <source>
        <dbReference type="Pfam" id="PF08241"/>
    </source>
</evidence>
<dbReference type="InterPro" id="IPR029063">
    <property type="entry name" value="SAM-dependent_MTases_sf"/>
</dbReference>
<dbReference type="GO" id="GO:0032259">
    <property type="term" value="P:methylation"/>
    <property type="evidence" value="ECO:0007669"/>
    <property type="project" value="UniProtKB-KW"/>
</dbReference>
<protein>
    <submittedName>
        <fullName evidence="2">Methyltransferase domain-containing protein</fullName>
    </submittedName>
</protein>
<proteinExistence type="predicted"/>
<dbReference type="AlphaFoldDB" id="A0A844ZG56"/>
<keyword evidence="2" id="KW-0808">Transferase</keyword>
<gene>
    <name evidence="2" type="ORF">GRI38_10915</name>
</gene>
<dbReference type="Proteomes" id="UP000433104">
    <property type="component" value="Unassembled WGS sequence"/>
</dbReference>
<organism evidence="2 3">
    <name type="scientific">Parapontixanthobacter aurantiacus</name>
    <dbReference type="NCBI Taxonomy" id="1463599"/>
    <lineage>
        <taxon>Bacteria</taxon>
        <taxon>Pseudomonadati</taxon>
        <taxon>Pseudomonadota</taxon>
        <taxon>Alphaproteobacteria</taxon>
        <taxon>Sphingomonadales</taxon>
        <taxon>Erythrobacteraceae</taxon>
        <taxon>Parapontixanthobacter</taxon>
    </lineage>
</organism>
<feature type="domain" description="Methyltransferase type 11" evidence="1">
    <location>
        <begin position="137"/>
        <end position="227"/>
    </location>
</feature>
<evidence type="ECO:0000313" key="2">
    <source>
        <dbReference type="EMBL" id="MXO86534.1"/>
    </source>
</evidence>
<keyword evidence="2" id="KW-0489">Methyltransferase</keyword>
<dbReference type="SUPFAM" id="SSF53335">
    <property type="entry name" value="S-adenosyl-L-methionine-dependent methyltransferases"/>
    <property type="match status" value="1"/>
</dbReference>
<dbReference type="EMBL" id="WTYW01000003">
    <property type="protein sequence ID" value="MXO86534.1"/>
    <property type="molecule type" value="Genomic_DNA"/>
</dbReference>
<keyword evidence="3" id="KW-1185">Reference proteome</keyword>
<dbReference type="CDD" id="cd02440">
    <property type="entry name" value="AdoMet_MTases"/>
    <property type="match status" value="1"/>
</dbReference>
<dbReference type="OrthoDB" id="9811589at2"/>
<name>A0A844ZG56_9SPHN</name>
<sequence>MNLLSPTSGTFLAQDTPHSLAASGERWPIVGGIPYLRRDRQELVGKVLASLDAGDADEATAQLLTDQDEWWTGPVASIEDCRQLVRMRDELTLREAMALLKLGPVADYFAYRWSDPTYLAGLALIEAHWNSPDTAFELACGIGHYLRELGRLGVHCTGADIVFAKCWLAKQWIAPEASYLVFDAASEWPVCDERYDLVMCHDAFYFLPEQEKVAAAMRAITADEGVLTVGHLHNADVAGGALGPARSAEEWQQLFSDARVYDERELLRAFHTAEAPANCDWAEDGRLEAWSVVEGYSGDDARSLANGLTMPPNDAQLVANPLLSETEGKANWPSSRYEQEYARASLWAKRDEDVPYSDPVRLRRLVDLPERW</sequence>
<dbReference type="Pfam" id="PF08241">
    <property type="entry name" value="Methyltransf_11"/>
    <property type="match status" value="1"/>
</dbReference>
<dbReference type="InterPro" id="IPR013216">
    <property type="entry name" value="Methyltransf_11"/>
</dbReference>
<dbReference type="Gene3D" id="3.40.50.150">
    <property type="entry name" value="Vaccinia Virus protein VP39"/>
    <property type="match status" value="1"/>
</dbReference>
<evidence type="ECO:0000313" key="3">
    <source>
        <dbReference type="Proteomes" id="UP000433104"/>
    </source>
</evidence>